<dbReference type="AlphaFoldDB" id="A0ABD0J630"/>
<sequence length="624" mass="67127">GEMPAEFMLFTQARLTWNEAHVQCQQVNMTLATLDKNSTDYIKALIDADWLRHTVPDDFWIGLHDTDVDDFSKNNTGYGWAGDCQQLMSTSGEWGGWGNGEPQATDTNWCVTVANDTGDWQTSKCDERHSFMCQRKIKERKAQDLTECLRHCETTVSTSKRCWFARFAKSDDKTYCILIHHSGVPVCSPEAVLIYRRLYHRLCYSVKFDTSPLLSCGGRNISEVMCRSRTSLTALGLENATKSSTLKSTSSSATTNVGGAPVSTTEATSTTKSISDVHITTESGYDVHSTTESGNDVKTMTESGNDVHSTTERMNGMQSTTESGNEVQSTTVGSSDVQSTTEIGSDVHGTTEIGNDVDSTTISIDDVDSTTEIGSGIHSTTEDGNDVHTTETGYDVHSTTEIGTDVHSMTEIGNDVDSMTEIGNDVDSTTNGIDDVDSTTTSGNDVDSTTSPLTSDTKDTIESTTDVSSITTVLGIVTDDATVTSTANSDVTASSTTAPLNIPDPQRPLTTVSPFEISSTAPITVSATSNPKVSRNMCGCRCLLNATPPTSMEAALKAADDVKKELKVDVTSLTSLRRRKESAPDPRPSSTHMGVMGVVLIVAVLVFVMLSDLRVVVRHLAFGA</sequence>
<feature type="non-terminal residue" evidence="4">
    <location>
        <position position="1"/>
    </location>
</feature>
<proteinExistence type="predicted"/>
<evidence type="ECO:0000259" key="3">
    <source>
        <dbReference type="PROSITE" id="PS50041"/>
    </source>
</evidence>
<reference evidence="4 5" key="1">
    <citation type="journal article" date="2023" name="Sci. Data">
        <title>Genome assembly of the Korean intertidal mud-creeper Batillaria attramentaria.</title>
        <authorList>
            <person name="Patra A.K."/>
            <person name="Ho P.T."/>
            <person name="Jun S."/>
            <person name="Lee S.J."/>
            <person name="Kim Y."/>
            <person name="Won Y.J."/>
        </authorList>
    </citation>
    <scope>NUCLEOTIDE SEQUENCE [LARGE SCALE GENOMIC DNA]</scope>
    <source>
        <strain evidence="4">Wonlab-2016</strain>
    </source>
</reference>
<feature type="region of interest" description="Disordered" evidence="1">
    <location>
        <begin position="243"/>
        <end position="269"/>
    </location>
</feature>
<feature type="region of interest" description="Disordered" evidence="1">
    <location>
        <begin position="427"/>
        <end position="460"/>
    </location>
</feature>
<comment type="caution">
    <text evidence="4">The sequence shown here is derived from an EMBL/GenBank/DDBJ whole genome shotgun (WGS) entry which is preliminary data.</text>
</comment>
<evidence type="ECO:0000313" key="4">
    <source>
        <dbReference type="EMBL" id="KAK7462018.1"/>
    </source>
</evidence>
<keyword evidence="2" id="KW-1133">Transmembrane helix</keyword>
<evidence type="ECO:0000256" key="2">
    <source>
        <dbReference type="SAM" id="Phobius"/>
    </source>
</evidence>
<dbReference type="InterPro" id="IPR016186">
    <property type="entry name" value="C-type_lectin-like/link_sf"/>
</dbReference>
<keyword evidence="2" id="KW-0472">Membrane</keyword>
<name>A0ABD0J630_9CAEN</name>
<keyword evidence="2" id="KW-0812">Transmembrane</keyword>
<dbReference type="InterPro" id="IPR001304">
    <property type="entry name" value="C-type_lectin-like"/>
</dbReference>
<evidence type="ECO:0000313" key="5">
    <source>
        <dbReference type="Proteomes" id="UP001519460"/>
    </source>
</evidence>
<gene>
    <name evidence="4" type="ORF">BaRGS_00038575</name>
</gene>
<evidence type="ECO:0000256" key="1">
    <source>
        <dbReference type="SAM" id="MobiDB-lite"/>
    </source>
</evidence>
<dbReference type="CDD" id="cd00037">
    <property type="entry name" value="CLECT"/>
    <property type="match status" value="1"/>
</dbReference>
<dbReference type="Proteomes" id="UP001519460">
    <property type="component" value="Unassembled WGS sequence"/>
</dbReference>
<protein>
    <recommendedName>
        <fullName evidence="3">C-type lectin domain-containing protein</fullName>
    </recommendedName>
</protein>
<dbReference type="Gene3D" id="3.10.100.10">
    <property type="entry name" value="Mannose-Binding Protein A, subunit A"/>
    <property type="match status" value="1"/>
</dbReference>
<dbReference type="EMBL" id="JACVVK020000628">
    <property type="protein sequence ID" value="KAK7462018.1"/>
    <property type="molecule type" value="Genomic_DNA"/>
</dbReference>
<organism evidence="4 5">
    <name type="scientific">Batillaria attramentaria</name>
    <dbReference type="NCBI Taxonomy" id="370345"/>
    <lineage>
        <taxon>Eukaryota</taxon>
        <taxon>Metazoa</taxon>
        <taxon>Spiralia</taxon>
        <taxon>Lophotrochozoa</taxon>
        <taxon>Mollusca</taxon>
        <taxon>Gastropoda</taxon>
        <taxon>Caenogastropoda</taxon>
        <taxon>Sorbeoconcha</taxon>
        <taxon>Cerithioidea</taxon>
        <taxon>Batillariidae</taxon>
        <taxon>Batillaria</taxon>
    </lineage>
</organism>
<feature type="transmembrane region" description="Helical" evidence="2">
    <location>
        <begin position="592"/>
        <end position="610"/>
    </location>
</feature>
<accession>A0ABD0J630</accession>
<dbReference type="PROSITE" id="PS50041">
    <property type="entry name" value="C_TYPE_LECTIN_2"/>
    <property type="match status" value="1"/>
</dbReference>
<feature type="region of interest" description="Disordered" evidence="1">
    <location>
        <begin position="286"/>
        <end position="362"/>
    </location>
</feature>
<dbReference type="Pfam" id="PF00059">
    <property type="entry name" value="Lectin_C"/>
    <property type="match status" value="1"/>
</dbReference>
<dbReference type="SUPFAM" id="SSF56436">
    <property type="entry name" value="C-type lectin-like"/>
    <property type="match status" value="1"/>
</dbReference>
<dbReference type="InterPro" id="IPR016187">
    <property type="entry name" value="CTDL_fold"/>
</dbReference>
<feature type="compositionally biased region" description="Polar residues" evidence="1">
    <location>
        <begin position="427"/>
        <end position="455"/>
    </location>
</feature>
<feature type="compositionally biased region" description="Low complexity" evidence="1">
    <location>
        <begin position="243"/>
        <end position="255"/>
    </location>
</feature>
<feature type="domain" description="C-type lectin" evidence="3">
    <location>
        <begin position="7"/>
        <end position="134"/>
    </location>
</feature>
<keyword evidence="5" id="KW-1185">Reference proteome</keyword>
<feature type="compositionally biased region" description="Polar residues" evidence="1">
    <location>
        <begin position="286"/>
        <end position="343"/>
    </location>
</feature>